<sequence length="116" mass="12673">MNKLITLALCCAISPIAFGSTLVTDNYIVSIESNCAEGNVTCDDVTYTGKSKSTGNTITLKGTTLHRMCSDRVTPCQFIGYEFHNGNVTYSVKETGVLSVIQNGKLLLKENGKWEW</sequence>
<evidence type="ECO:0000313" key="4">
    <source>
        <dbReference type="Proteomes" id="UP000198854"/>
    </source>
</evidence>
<dbReference type="RefSeq" id="WP_093269278.1">
    <property type="nucleotide sequence ID" value="NZ_FNDD01000002.1"/>
</dbReference>
<dbReference type="EMBL" id="FNDD01000002">
    <property type="protein sequence ID" value="SDG76082.1"/>
    <property type="molecule type" value="Genomic_DNA"/>
</dbReference>
<feature type="signal peptide" evidence="1">
    <location>
        <begin position="1"/>
        <end position="19"/>
    </location>
</feature>
<dbReference type="Proteomes" id="UP000198854">
    <property type="component" value="Unassembled WGS sequence"/>
</dbReference>
<keyword evidence="4" id="KW-1185">Reference proteome</keyword>
<evidence type="ECO:0000256" key="1">
    <source>
        <dbReference type="SAM" id="SignalP"/>
    </source>
</evidence>
<gene>
    <name evidence="2" type="ORF">SAMN04488136_102204</name>
    <name evidence="3" type="ORF">SAMN04488136_1048</name>
</gene>
<name>A0A1G7WVW6_9VIBR</name>
<dbReference type="AlphaFoldDB" id="A0A1G7WVW6"/>
<organism evidence="2 4">
    <name type="scientific">Vibrio xiamenensis</name>
    <dbReference type="NCBI Taxonomy" id="861298"/>
    <lineage>
        <taxon>Bacteria</taxon>
        <taxon>Pseudomonadati</taxon>
        <taxon>Pseudomonadota</taxon>
        <taxon>Gammaproteobacteria</taxon>
        <taxon>Vibrionales</taxon>
        <taxon>Vibrionaceae</taxon>
        <taxon>Vibrio</taxon>
    </lineage>
</organism>
<protein>
    <submittedName>
        <fullName evidence="2">Uncharacterized protein</fullName>
    </submittedName>
</protein>
<evidence type="ECO:0000313" key="2">
    <source>
        <dbReference type="EMBL" id="SDG76082.1"/>
    </source>
</evidence>
<dbReference type="STRING" id="861298.SAMN04488136_102204"/>
<keyword evidence="1" id="KW-0732">Signal</keyword>
<reference evidence="2 4" key="1">
    <citation type="submission" date="2016-10" db="EMBL/GenBank/DDBJ databases">
        <authorList>
            <person name="de Groot N.N."/>
        </authorList>
    </citation>
    <scope>NUCLEOTIDE SEQUENCE [LARGE SCALE GENOMIC DNA]</scope>
    <source>
        <strain evidence="2 4">CGMCC 1.10228</strain>
    </source>
</reference>
<accession>A0A1G7WVW6</accession>
<dbReference type="OrthoDB" id="512976at2"/>
<feature type="chain" id="PRO_5011894710" evidence="1">
    <location>
        <begin position="20"/>
        <end position="116"/>
    </location>
</feature>
<proteinExistence type="predicted"/>
<evidence type="ECO:0000313" key="3">
    <source>
        <dbReference type="EMBL" id="SDG87328.1"/>
    </source>
</evidence>
<dbReference type="EMBL" id="FNDD01000004">
    <property type="protein sequence ID" value="SDG87328.1"/>
    <property type="molecule type" value="Genomic_DNA"/>
</dbReference>